<keyword evidence="1" id="KW-0472">Membrane</keyword>
<feature type="transmembrane region" description="Helical" evidence="1">
    <location>
        <begin position="85"/>
        <end position="105"/>
    </location>
</feature>
<proteinExistence type="predicted"/>
<dbReference type="Proteomes" id="UP001428290">
    <property type="component" value="Unassembled WGS sequence"/>
</dbReference>
<keyword evidence="1" id="KW-0812">Transmembrane</keyword>
<gene>
    <name evidence="2" type="ORF">Hgul01_00137</name>
</gene>
<feature type="transmembrane region" description="Helical" evidence="1">
    <location>
        <begin position="20"/>
        <end position="40"/>
    </location>
</feature>
<sequence>MRGWYQKKRITLSWRTLLSWAMLIQLALVCPLGCVIHCLLQHQPMSTMPAAHQASMFVCELTTQHNSTPSGTPSGLAQTGMGTSLVAMFAMVAFWPIAVIALRSLRRLNWLIQRPFNSFQLQLTTPPPR</sequence>
<keyword evidence="3" id="KW-1185">Reference proteome</keyword>
<name>A0ABP9WTE3_9CHLR</name>
<keyword evidence="1" id="KW-1133">Transmembrane helix</keyword>
<organism evidence="2 3">
    <name type="scientific">Herpetosiphon gulosus</name>
    <dbReference type="NCBI Taxonomy" id="1973496"/>
    <lineage>
        <taxon>Bacteria</taxon>
        <taxon>Bacillati</taxon>
        <taxon>Chloroflexota</taxon>
        <taxon>Chloroflexia</taxon>
        <taxon>Herpetosiphonales</taxon>
        <taxon>Herpetosiphonaceae</taxon>
        <taxon>Herpetosiphon</taxon>
    </lineage>
</organism>
<evidence type="ECO:0000313" key="3">
    <source>
        <dbReference type="Proteomes" id="UP001428290"/>
    </source>
</evidence>
<reference evidence="2 3" key="1">
    <citation type="submission" date="2024-02" db="EMBL/GenBank/DDBJ databases">
        <title>Herpetosiphon gulosus NBRC 112829.</title>
        <authorList>
            <person name="Ichikawa N."/>
            <person name="Katano-Makiyama Y."/>
            <person name="Hidaka K."/>
        </authorList>
    </citation>
    <scope>NUCLEOTIDE SEQUENCE [LARGE SCALE GENOMIC DNA]</scope>
    <source>
        <strain evidence="2 3">NBRC 112829</strain>
    </source>
</reference>
<accession>A0ABP9WTE3</accession>
<evidence type="ECO:0000256" key="1">
    <source>
        <dbReference type="SAM" id="Phobius"/>
    </source>
</evidence>
<comment type="caution">
    <text evidence="2">The sequence shown here is derived from an EMBL/GenBank/DDBJ whole genome shotgun (WGS) entry which is preliminary data.</text>
</comment>
<dbReference type="EMBL" id="BAABRU010000001">
    <property type="protein sequence ID" value="GAA5526365.1"/>
    <property type="molecule type" value="Genomic_DNA"/>
</dbReference>
<protein>
    <submittedName>
        <fullName evidence="2">Uncharacterized protein</fullName>
    </submittedName>
</protein>
<evidence type="ECO:0000313" key="2">
    <source>
        <dbReference type="EMBL" id="GAA5526365.1"/>
    </source>
</evidence>